<protein>
    <recommendedName>
        <fullName evidence="2">2EXR domain-containing protein</fullName>
    </recommendedName>
</protein>
<dbReference type="EMBL" id="JAPCWZ010000006">
    <property type="protein sequence ID" value="KAK8859436.1"/>
    <property type="molecule type" value="Genomic_DNA"/>
</dbReference>
<accession>A0ABR2I9F8</accession>
<name>A0ABR2I9F8_9PEZI</name>
<organism evidence="3 4">
    <name type="scientific">Apiospora arundinis</name>
    <dbReference type="NCBI Taxonomy" id="335852"/>
    <lineage>
        <taxon>Eukaryota</taxon>
        <taxon>Fungi</taxon>
        <taxon>Dikarya</taxon>
        <taxon>Ascomycota</taxon>
        <taxon>Pezizomycotina</taxon>
        <taxon>Sordariomycetes</taxon>
        <taxon>Xylariomycetidae</taxon>
        <taxon>Amphisphaeriales</taxon>
        <taxon>Apiosporaceae</taxon>
        <taxon>Apiospora</taxon>
    </lineage>
</organism>
<keyword evidence="4" id="KW-1185">Reference proteome</keyword>
<feature type="region of interest" description="Disordered" evidence="1">
    <location>
        <begin position="51"/>
        <end position="77"/>
    </location>
</feature>
<reference evidence="3 4" key="1">
    <citation type="journal article" date="2024" name="IMA Fungus">
        <title>Apiospora arundinis, a panoply of carbohydrate-active enzymes and secondary metabolites.</title>
        <authorList>
            <person name="Sorensen T."/>
            <person name="Petersen C."/>
            <person name="Muurmann A.T."/>
            <person name="Christiansen J.V."/>
            <person name="Brundto M.L."/>
            <person name="Overgaard C.K."/>
            <person name="Boysen A.T."/>
            <person name="Wollenberg R.D."/>
            <person name="Larsen T.O."/>
            <person name="Sorensen J.L."/>
            <person name="Nielsen K.L."/>
            <person name="Sondergaard T.E."/>
        </authorList>
    </citation>
    <scope>NUCLEOTIDE SEQUENCE [LARGE SCALE GENOMIC DNA]</scope>
    <source>
        <strain evidence="3 4">AAU 773</strain>
    </source>
</reference>
<feature type="domain" description="2EXR" evidence="2">
    <location>
        <begin position="17"/>
        <end position="150"/>
    </location>
</feature>
<dbReference type="Pfam" id="PF20150">
    <property type="entry name" value="2EXR"/>
    <property type="match status" value="1"/>
</dbReference>
<comment type="caution">
    <text evidence="3">The sequence shown here is derived from an EMBL/GenBank/DDBJ whole genome shotgun (WGS) entry which is preliminary data.</text>
</comment>
<evidence type="ECO:0000313" key="4">
    <source>
        <dbReference type="Proteomes" id="UP001390339"/>
    </source>
</evidence>
<dbReference type="Proteomes" id="UP001390339">
    <property type="component" value="Unassembled WGS sequence"/>
</dbReference>
<gene>
    <name evidence="3" type="ORF">PGQ11_010170</name>
</gene>
<dbReference type="InterPro" id="IPR045518">
    <property type="entry name" value="2EXR"/>
</dbReference>
<evidence type="ECO:0000313" key="3">
    <source>
        <dbReference type="EMBL" id="KAK8859436.1"/>
    </source>
</evidence>
<sequence length="319" mass="36415">MSTFAMSQNGNSETREFPKFMEFVPELRQMIWRKAILAAYKDRTLILRDPTAPSAYHPDDVVDEDDEESPEMKRRRKMRLQRQPIILGPELKPSVLFWVNKESRKEAQMVYNVRLPIHGPGVPGPANGPFASSAGDGEPQVYISFVHDTFVTLDDEEAFSLNPERELLEEVWASVCTTARLSPTQTVQIERMLVIHYLLWVNDEQDWLDDPAFDFDLSSYSLPYNGTCAVAGLEMEVDAAAEECGDSVSDEAFSGVISRDDFFLSDFNYRPARLRAILALPIAQLVEQCWDQLRRTIVDGISQRVSDEESLDMEEDEYQ</sequence>
<evidence type="ECO:0000259" key="2">
    <source>
        <dbReference type="Pfam" id="PF20150"/>
    </source>
</evidence>
<proteinExistence type="predicted"/>
<evidence type="ECO:0000256" key="1">
    <source>
        <dbReference type="SAM" id="MobiDB-lite"/>
    </source>
</evidence>